<dbReference type="EMBL" id="RAVZ01000060">
    <property type="protein sequence ID" value="RKG90153.1"/>
    <property type="molecule type" value="Genomic_DNA"/>
</dbReference>
<dbReference type="Pfam" id="PF00581">
    <property type="entry name" value="Rhodanese"/>
    <property type="match status" value="1"/>
</dbReference>
<dbReference type="SUPFAM" id="SSF52821">
    <property type="entry name" value="Rhodanese/Cell cycle control phosphatase"/>
    <property type="match status" value="1"/>
</dbReference>
<evidence type="ECO:0000313" key="3">
    <source>
        <dbReference type="Proteomes" id="UP000268094"/>
    </source>
</evidence>
<dbReference type="PANTHER" id="PTHR43031">
    <property type="entry name" value="FAD-DEPENDENT OXIDOREDUCTASE"/>
    <property type="match status" value="1"/>
</dbReference>
<dbReference type="Gene3D" id="3.40.250.10">
    <property type="entry name" value="Rhodanese-like domain"/>
    <property type="match status" value="1"/>
</dbReference>
<gene>
    <name evidence="2" type="ORF">D7V88_11560</name>
</gene>
<comment type="caution">
    <text evidence="2">The sequence shown here is derived from an EMBL/GenBank/DDBJ whole genome shotgun (WGS) entry which is preliminary data.</text>
</comment>
<dbReference type="InterPro" id="IPR001763">
    <property type="entry name" value="Rhodanese-like_dom"/>
</dbReference>
<accession>A0A3A8JKX2</accession>
<dbReference type="PROSITE" id="PS50206">
    <property type="entry name" value="RHODANESE_3"/>
    <property type="match status" value="1"/>
</dbReference>
<keyword evidence="3" id="KW-1185">Reference proteome</keyword>
<dbReference type="AlphaFoldDB" id="A0A3A8JKX2"/>
<dbReference type="InterPro" id="IPR036873">
    <property type="entry name" value="Rhodanese-like_dom_sf"/>
</dbReference>
<dbReference type="InterPro" id="IPR050229">
    <property type="entry name" value="GlpE_sulfurtransferase"/>
</dbReference>
<reference evidence="3" key="1">
    <citation type="submission" date="2018-09" db="EMBL/GenBank/DDBJ databases">
        <authorList>
            <person name="Livingstone P.G."/>
            <person name="Whitworth D.E."/>
        </authorList>
    </citation>
    <scope>NUCLEOTIDE SEQUENCE [LARGE SCALE GENOMIC DNA]</scope>
    <source>
        <strain evidence="3">CA054A</strain>
    </source>
</reference>
<proteinExistence type="predicted"/>
<name>A0A3A8JKX2_9BACT</name>
<sequence>MRTTSTSESHFSFVLETPAATPEAARLHFQAKLSVETDAADLRLDLERGRKGFVVVDVRSAEAYARRHIPGALHIPGRQVSEASTAALSKEDVVVVYCWGPGCNGATKAAVRFAALGFRVKELMGGIEYWVKEGAPTEGTLPQGVPVFGMRGEI</sequence>
<evidence type="ECO:0000259" key="1">
    <source>
        <dbReference type="PROSITE" id="PS50206"/>
    </source>
</evidence>
<evidence type="ECO:0000313" key="2">
    <source>
        <dbReference type="EMBL" id="RKG90153.1"/>
    </source>
</evidence>
<feature type="domain" description="Rhodanese" evidence="1">
    <location>
        <begin position="49"/>
        <end position="139"/>
    </location>
</feature>
<dbReference type="GO" id="GO:0004792">
    <property type="term" value="F:thiosulfate-cyanide sulfurtransferase activity"/>
    <property type="evidence" value="ECO:0007669"/>
    <property type="project" value="InterPro"/>
</dbReference>
<dbReference type="PANTHER" id="PTHR43031:SF1">
    <property type="entry name" value="PYRIDINE NUCLEOTIDE-DISULPHIDE OXIDOREDUCTASE"/>
    <property type="match status" value="1"/>
</dbReference>
<dbReference type="SMART" id="SM00450">
    <property type="entry name" value="RHOD"/>
    <property type="match status" value="1"/>
</dbReference>
<protein>
    <submittedName>
        <fullName evidence="2">Rhodanese-like domain-containing protein</fullName>
    </submittedName>
</protein>
<dbReference type="OrthoDB" id="9789585at2"/>
<organism evidence="2 3">
    <name type="scientific">Corallococcus terminator</name>
    <dbReference type="NCBI Taxonomy" id="2316733"/>
    <lineage>
        <taxon>Bacteria</taxon>
        <taxon>Pseudomonadati</taxon>
        <taxon>Myxococcota</taxon>
        <taxon>Myxococcia</taxon>
        <taxon>Myxococcales</taxon>
        <taxon>Cystobacterineae</taxon>
        <taxon>Myxococcaceae</taxon>
        <taxon>Corallococcus</taxon>
    </lineage>
</organism>
<dbReference type="RefSeq" id="WP_120540682.1">
    <property type="nucleotide sequence ID" value="NZ_RAVZ01000060.1"/>
</dbReference>
<dbReference type="PROSITE" id="PS00380">
    <property type="entry name" value="RHODANESE_1"/>
    <property type="match status" value="1"/>
</dbReference>
<dbReference type="Proteomes" id="UP000268094">
    <property type="component" value="Unassembled WGS sequence"/>
</dbReference>
<dbReference type="InterPro" id="IPR001307">
    <property type="entry name" value="Thiosulphate_STrfase_CS"/>
</dbReference>
<dbReference type="CDD" id="cd01521">
    <property type="entry name" value="RHOD_PspE2"/>
    <property type="match status" value="1"/>
</dbReference>